<gene>
    <name evidence="2" type="ORF">AVDCRST_MAG32-588</name>
</gene>
<reference evidence="2" key="1">
    <citation type="submission" date="2020-02" db="EMBL/GenBank/DDBJ databases">
        <authorList>
            <person name="Meier V. D."/>
        </authorList>
    </citation>
    <scope>NUCLEOTIDE SEQUENCE</scope>
    <source>
        <strain evidence="2">AVDCRST_MAG32</strain>
    </source>
</reference>
<feature type="non-terminal residue" evidence="2">
    <location>
        <position position="52"/>
    </location>
</feature>
<feature type="region of interest" description="Disordered" evidence="1">
    <location>
        <begin position="1"/>
        <end position="52"/>
    </location>
</feature>
<feature type="non-terminal residue" evidence="2">
    <location>
        <position position="1"/>
    </location>
</feature>
<accession>A0A6J4MZX5</accession>
<proteinExistence type="predicted"/>
<sequence>ARRPWHDPLRARRRHRRGAPSARQRPCRRPVAPARDRRQGRGRGAQRGGREV</sequence>
<dbReference type="EMBL" id="CADCUM010000031">
    <property type="protein sequence ID" value="CAA9371211.1"/>
    <property type="molecule type" value="Genomic_DNA"/>
</dbReference>
<organism evidence="2">
    <name type="scientific">uncultured Nocardioides sp</name>
    <dbReference type="NCBI Taxonomy" id="198441"/>
    <lineage>
        <taxon>Bacteria</taxon>
        <taxon>Bacillati</taxon>
        <taxon>Actinomycetota</taxon>
        <taxon>Actinomycetes</taxon>
        <taxon>Propionibacteriales</taxon>
        <taxon>Nocardioidaceae</taxon>
        <taxon>Nocardioides</taxon>
        <taxon>environmental samples</taxon>
    </lineage>
</organism>
<feature type="compositionally biased region" description="Basic and acidic residues" evidence="1">
    <location>
        <begin position="1"/>
        <end position="10"/>
    </location>
</feature>
<feature type="compositionally biased region" description="Gly residues" evidence="1">
    <location>
        <begin position="42"/>
        <end position="52"/>
    </location>
</feature>
<name>A0A6J4MZX5_9ACTN</name>
<protein>
    <submittedName>
        <fullName evidence="2">Uncharacterized protein</fullName>
    </submittedName>
</protein>
<dbReference type="AlphaFoldDB" id="A0A6J4MZX5"/>
<evidence type="ECO:0000256" key="1">
    <source>
        <dbReference type="SAM" id="MobiDB-lite"/>
    </source>
</evidence>
<evidence type="ECO:0000313" key="2">
    <source>
        <dbReference type="EMBL" id="CAA9371211.1"/>
    </source>
</evidence>